<dbReference type="InterPro" id="IPR018303">
    <property type="entry name" value="ATPase_P-typ_P_site"/>
</dbReference>
<dbReference type="Proteomes" id="UP000199215">
    <property type="component" value="Unassembled WGS sequence"/>
</dbReference>
<gene>
    <name evidence="13" type="ORF">SAMN05192561_11712</name>
</gene>
<dbReference type="GO" id="GO:0043682">
    <property type="term" value="F:P-type divalent copper transporter activity"/>
    <property type="evidence" value="ECO:0007669"/>
    <property type="project" value="TreeGrafter"/>
</dbReference>
<dbReference type="InterPro" id="IPR006121">
    <property type="entry name" value="HMA_dom"/>
</dbReference>
<dbReference type="SUPFAM" id="SSF81660">
    <property type="entry name" value="Metal cation-transporting ATPase, ATP-binding domain N"/>
    <property type="match status" value="1"/>
</dbReference>
<evidence type="ECO:0000259" key="12">
    <source>
        <dbReference type="PROSITE" id="PS50846"/>
    </source>
</evidence>
<evidence type="ECO:0000313" key="13">
    <source>
        <dbReference type="EMBL" id="SEH63662.1"/>
    </source>
</evidence>
<dbReference type="SFLD" id="SFLDF00027">
    <property type="entry name" value="p-type_atpase"/>
    <property type="match status" value="1"/>
</dbReference>
<dbReference type="PRINTS" id="PR00119">
    <property type="entry name" value="CATATPASE"/>
</dbReference>
<dbReference type="Pfam" id="PF00122">
    <property type="entry name" value="E1-E2_ATPase"/>
    <property type="match status" value="1"/>
</dbReference>
<feature type="transmembrane region" description="Helical" evidence="11">
    <location>
        <begin position="474"/>
        <end position="497"/>
    </location>
</feature>
<feature type="transmembrane region" description="Helical" evidence="11">
    <location>
        <begin position="173"/>
        <end position="193"/>
    </location>
</feature>
<evidence type="ECO:0000256" key="2">
    <source>
        <dbReference type="ARBA" id="ARBA00006024"/>
    </source>
</evidence>
<evidence type="ECO:0000256" key="1">
    <source>
        <dbReference type="ARBA" id="ARBA00004127"/>
    </source>
</evidence>
<dbReference type="Pfam" id="PF00403">
    <property type="entry name" value="HMA"/>
    <property type="match status" value="1"/>
</dbReference>
<dbReference type="PANTHER" id="PTHR43520:SF8">
    <property type="entry name" value="P-TYPE CU(+) TRANSPORTER"/>
    <property type="match status" value="1"/>
</dbReference>
<dbReference type="PROSITE" id="PS01229">
    <property type="entry name" value="COF_2"/>
    <property type="match status" value="1"/>
</dbReference>
<evidence type="ECO:0000256" key="5">
    <source>
        <dbReference type="ARBA" id="ARBA00022741"/>
    </source>
</evidence>
<keyword evidence="7" id="KW-1278">Translocase</keyword>
<keyword evidence="6" id="KW-0067">ATP-binding</keyword>
<evidence type="ECO:0000256" key="10">
    <source>
        <dbReference type="SAM" id="MobiDB-lite"/>
    </source>
</evidence>
<sequence>MSDCRLCGLETPDPPLSTADVDGEFCCRGCLEVATRLDDLADIEDHEDVPTGREAAANAVDDQGADGSTESVPDGAAVTYLSVDGMHCATCESFLALRGDDPDGVHEVRANYATGTARVVYDPDTIGERELPAALSGYGYVLRPREDGEPAESVEEAPRDTHRARGDRAPERIAIGVFLAMLVMPWYVLALYPSYLGVETTVLAIDTTTPAGYYVPAAFIAVATAALLATTGAPILRGAYVSLRTRQPNMDLLVSVAALSASAYSTLALVSGSTHLYYDVSVAIVLVVTIGRYYEDRVRSRATGLLERATADRVAEAERLTDTGRESVPVDALDPGDRVVVHAGDRVPVDGTVAEGIAEVDESVITGESLPVRVEPGDEVVGGATVLGGVEAEASSTEAAGDGTTESIVVTVGPEARSTADRLAAALWEVQTTTPGVQRFANALATVFVPVVVTLGVLVTGWRLLAGAPVEAALLAGLTVLVVSCPCAMGLATPLAIAGGLRDALERGVIVTDGSVLETARDAETIVFDKTGTLTAGSMRVRDVHGDPATLERAATIERRADHPVAEAILEAAETPESTGTAPHATDGGRAVGRSVEKRAVDRSVAAFHTHPGAGVSGRIEGSDGDRVVVGTPSLVERECGALPATLTEHVAAAENAGARPVAVGWDGDARGVIVVGDRERAGWTETLEAFADREVVVLTGDAGPRADRFRDHPAVDDVFAGVPPDGKLETIRRLSTQGTTAMVGDGTNDAPALAAADLGIAMGDGTARALEAADVVVTEEDLRAVETVFDLAAGTRRRVRENVAWALGYNAVAIPLAVVGALNPLFAALAMAASSAIVVTNSTRSVIAEDPTVEADEAVETD</sequence>
<feature type="transmembrane region" description="Helical" evidence="11">
    <location>
        <begin position="252"/>
        <end position="270"/>
    </location>
</feature>
<dbReference type="InterPro" id="IPR023214">
    <property type="entry name" value="HAD_sf"/>
</dbReference>
<evidence type="ECO:0000256" key="3">
    <source>
        <dbReference type="ARBA" id="ARBA00022692"/>
    </source>
</evidence>
<dbReference type="PROSITE" id="PS00154">
    <property type="entry name" value="ATPASE_E1_E2"/>
    <property type="match status" value="1"/>
</dbReference>
<dbReference type="PRINTS" id="PR00120">
    <property type="entry name" value="HATPASE"/>
</dbReference>
<dbReference type="STRING" id="1267564.SAMN05192561_11712"/>
<dbReference type="GO" id="GO:0012505">
    <property type="term" value="C:endomembrane system"/>
    <property type="evidence" value="ECO:0007669"/>
    <property type="project" value="UniProtKB-SubCell"/>
</dbReference>
<dbReference type="SUPFAM" id="SSF81653">
    <property type="entry name" value="Calcium ATPase, transduction domain A"/>
    <property type="match status" value="1"/>
</dbReference>
<dbReference type="InterPro" id="IPR044492">
    <property type="entry name" value="P_typ_ATPase_HD_dom"/>
</dbReference>
<keyword evidence="8 11" id="KW-1133">Transmembrane helix</keyword>
<feature type="transmembrane region" description="Helical" evidence="11">
    <location>
        <begin position="276"/>
        <end position="294"/>
    </location>
</feature>
<dbReference type="InterPro" id="IPR036412">
    <property type="entry name" value="HAD-like_sf"/>
</dbReference>
<comment type="similarity">
    <text evidence="2">Belongs to the cation transport ATPase (P-type) (TC 3.A.3) family. Type IB subfamily.</text>
</comment>
<dbReference type="SFLD" id="SFLDG00002">
    <property type="entry name" value="C1.7:_P-type_atpase_like"/>
    <property type="match status" value="1"/>
</dbReference>
<feature type="transmembrane region" description="Helical" evidence="11">
    <location>
        <begin position="213"/>
        <end position="240"/>
    </location>
</feature>
<evidence type="ECO:0000256" key="8">
    <source>
        <dbReference type="ARBA" id="ARBA00022989"/>
    </source>
</evidence>
<dbReference type="EMBL" id="FNWU01000017">
    <property type="protein sequence ID" value="SEH63662.1"/>
    <property type="molecule type" value="Genomic_DNA"/>
</dbReference>
<evidence type="ECO:0000313" key="14">
    <source>
        <dbReference type="Proteomes" id="UP000199215"/>
    </source>
</evidence>
<keyword evidence="4" id="KW-0479">Metal-binding</keyword>
<dbReference type="Gene3D" id="3.30.70.100">
    <property type="match status" value="1"/>
</dbReference>
<dbReference type="RefSeq" id="WP_092817791.1">
    <property type="nucleotide sequence ID" value="NZ_FNWU01000017.1"/>
</dbReference>
<comment type="subcellular location">
    <subcellularLocation>
        <location evidence="1">Endomembrane system</location>
        <topology evidence="1">Multi-pass membrane protein</topology>
    </subcellularLocation>
</comment>
<dbReference type="OrthoDB" id="8588at2157"/>
<dbReference type="InterPro" id="IPR027256">
    <property type="entry name" value="P-typ_ATPase_IB"/>
</dbReference>
<dbReference type="SUPFAM" id="SSF81665">
    <property type="entry name" value="Calcium ATPase, transmembrane domain M"/>
    <property type="match status" value="1"/>
</dbReference>
<dbReference type="GO" id="GO:0016020">
    <property type="term" value="C:membrane"/>
    <property type="evidence" value="ECO:0007669"/>
    <property type="project" value="InterPro"/>
</dbReference>
<name>A0A1H6JNL1_9EURY</name>
<evidence type="ECO:0000256" key="7">
    <source>
        <dbReference type="ARBA" id="ARBA00022967"/>
    </source>
</evidence>
<evidence type="ECO:0000256" key="4">
    <source>
        <dbReference type="ARBA" id="ARBA00022723"/>
    </source>
</evidence>
<dbReference type="InterPro" id="IPR008250">
    <property type="entry name" value="ATPase_P-typ_transduc_dom_A_sf"/>
</dbReference>
<dbReference type="GO" id="GO:0005507">
    <property type="term" value="F:copper ion binding"/>
    <property type="evidence" value="ECO:0007669"/>
    <property type="project" value="TreeGrafter"/>
</dbReference>
<dbReference type="InterPro" id="IPR023299">
    <property type="entry name" value="ATPase_P-typ_cyto_dom_N"/>
</dbReference>
<dbReference type="GO" id="GO:0016887">
    <property type="term" value="F:ATP hydrolysis activity"/>
    <property type="evidence" value="ECO:0007669"/>
    <property type="project" value="InterPro"/>
</dbReference>
<dbReference type="PROSITE" id="PS50846">
    <property type="entry name" value="HMA_2"/>
    <property type="match status" value="1"/>
</dbReference>
<dbReference type="Gene3D" id="1.20.1110.10">
    <property type="entry name" value="Calcium-transporting ATPase, transmembrane domain"/>
    <property type="match status" value="1"/>
</dbReference>
<keyword evidence="3 11" id="KW-0812">Transmembrane</keyword>
<evidence type="ECO:0000256" key="11">
    <source>
        <dbReference type="SAM" id="Phobius"/>
    </source>
</evidence>
<accession>A0A1H6JNL1</accession>
<evidence type="ECO:0000256" key="6">
    <source>
        <dbReference type="ARBA" id="ARBA00022840"/>
    </source>
</evidence>
<dbReference type="PANTHER" id="PTHR43520">
    <property type="entry name" value="ATP7, ISOFORM B"/>
    <property type="match status" value="1"/>
</dbReference>
<dbReference type="GO" id="GO:0005524">
    <property type="term" value="F:ATP binding"/>
    <property type="evidence" value="ECO:0007669"/>
    <property type="project" value="UniProtKB-KW"/>
</dbReference>
<dbReference type="SFLD" id="SFLDS00003">
    <property type="entry name" value="Haloacid_Dehalogenase"/>
    <property type="match status" value="1"/>
</dbReference>
<dbReference type="InterPro" id="IPR059000">
    <property type="entry name" value="ATPase_P-type_domA"/>
</dbReference>
<feature type="transmembrane region" description="Helical" evidence="11">
    <location>
        <begin position="440"/>
        <end position="462"/>
    </location>
</feature>
<keyword evidence="9 11" id="KW-0472">Membrane</keyword>
<keyword evidence="14" id="KW-1185">Reference proteome</keyword>
<dbReference type="InterPro" id="IPR023298">
    <property type="entry name" value="ATPase_P-typ_TM_dom_sf"/>
</dbReference>
<feature type="transmembrane region" description="Helical" evidence="11">
    <location>
        <begin position="807"/>
        <end position="834"/>
    </location>
</feature>
<dbReference type="SUPFAM" id="SSF55008">
    <property type="entry name" value="HMA, heavy metal-associated domain"/>
    <property type="match status" value="1"/>
</dbReference>
<organism evidence="13 14">
    <name type="scientific">Halopenitus malekzadehii</name>
    <dbReference type="NCBI Taxonomy" id="1267564"/>
    <lineage>
        <taxon>Archaea</taxon>
        <taxon>Methanobacteriati</taxon>
        <taxon>Methanobacteriota</taxon>
        <taxon>Stenosarchaea group</taxon>
        <taxon>Halobacteria</taxon>
        <taxon>Halobacteriales</taxon>
        <taxon>Haloferacaceae</taxon>
        <taxon>Halopenitus</taxon>
    </lineage>
</organism>
<dbReference type="Gene3D" id="2.70.150.10">
    <property type="entry name" value="Calcium-transporting ATPase, cytoplasmic transduction domain A"/>
    <property type="match status" value="1"/>
</dbReference>
<dbReference type="NCBIfam" id="TIGR01525">
    <property type="entry name" value="ATPase-IB_hvy"/>
    <property type="match status" value="1"/>
</dbReference>
<feature type="region of interest" description="Disordered" evidence="10">
    <location>
        <begin position="145"/>
        <end position="166"/>
    </location>
</feature>
<evidence type="ECO:0000256" key="9">
    <source>
        <dbReference type="ARBA" id="ARBA00023136"/>
    </source>
</evidence>
<dbReference type="InterPro" id="IPR001757">
    <property type="entry name" value="P_typ_ATPase"/>
</dbReference>
<reference evidence="13 14" key="1">
    <citation type="submission" date="2016-10" db="EMBL/GenBank/DDBJ databases">
        <authorList>
            <person name="de Groot N.N."/>
        </authorList>
    </citation>
    <scope>NUCLEOTIDE SEQUENCE [LARGE SCALE GENOMIC DNA]</scope>
    <source>
        <strain evidence="13 14">IBRC-M10418</strain>
    </source>
</reference>
<feature type="domain" description="HMA" evidence="12">
    <location>
        <begin position="77"/>
        <end position="143"/>
    </location>
</feature>
<dbReference type="Pfam" id="PF00702">
    <property type="entry name" value="Hydrolase"/>
    <property type="match status" value="1"/>
</dbReference>
<dbReference type="Gene3D" id="3.40.50.1000">
    <property type="entry name" value="HAD superfamily/HAD-like"/>
    <property type="match status" value="1"/>
</dbReference>
<protein>
    <submittedName>
        <fullName evidence="13">Cu2+-exporting ATPase</fullName>
    </submittedName>
</protein>
<proteinExistence type="inferred from homology"/>
<dbReference type="AlphaFoldDB" id="A0A1H6JNL1"/>
<dbReference type="SUPFAM" id="SSF56784">
    <property type="entry name" value="HAD-like"/>
    <property type="match status" value="1"/>
</dbReference>
<dbReference type="NCBIfam" id="TIGR01494">
    <property type="entry name" value="ATPase_P-type"/>
    <property type="match status" value="2"/>
</dbReference>
<dbReference type="CDD" id="cd00371">
    <property type="entry name" value="HMA"/>
    <property type="match status" value="1"/>
</dbReference>
<feature type="compositionally biased region" description="Basic and acidic residues" evidence="10">
    <location>
        <begin position="156"/>
        <end position="166"/>
    </location>
</feature>
<dbReference type="GO" id="GO:0055070">
    <property type="term" value="P:copper ion homeostasis"/>
    <property type="evidence" value="ECO:0007669"/>
    <property type="project" value="TreeGrafter"/>
</dbReference>
<dbReference type="Gene3D" id="3.40.1110.10">
    <property type="entry name" value="Calcium-transporting ATPase, cytoplasmic domain N"/>
    <property type="match status" value="1"/>
</dbReference>
<dbReference type="InterPro" id="IPR036163">
    <property type="entry name" value="HMA_dom_sf"/>
</dbReference>
<keyword evidence="5" id="KW-0547">Nucleotide-binding</keyword>